<reference evidence="1 2" key="1">
    <citation type="submission" date="2017-02" db="EMBL/GenBank/DDBJ databases">
        <title>The new phylogeny of genus Mycobacterium.</title>
        <authorList>
            <person name="Tortoli E."/>
            <person name="Trovato A."/>
            <person name="Cirillo D.M."/>
        </authorList>
    </citation>
    <scope>NUCLEOTIDE SEQUENCE [LARGE SCALE GENOMIC DNA]</scope>
    <source>
        <strain evidence="1 2">DSM 43992</strain>
    </source>
</reference>
<comment type="caution">
    <text evidence="1">The sequence shown here is derived from an EMBL/GenBank/DDBJ whole genome shotgun (WGS) entry which is preliminary data.</text>
</comment>
<keyword evidence="2" id="KW-1185">Reference proteome</keyword>
<dbReference type="EMBL" id="MVIJ01000088">
    <property type="protein sequence ID" value="ORB66549.1"/>
    <property type="molecule type" value="Genomic_DNA"/>
</dbReference>
<dbReference type="STRING" id="1783.BST44_27945"/>
<evidence type="ECO:0000313" key="2">
    <source>
        <dbReference type="Proteomes" id="UP000192601"/>
    </source>
</evidence>
<dbReference type="Proteomes" id="UP000192601">
    <property type="component" value="Unassembled WGS sequence"/>
</dbReference>
<gene>
    <name evidence="1" type="ORF">BST44_27945</name>
</gene>
<feature type="non-terminal residue" evidence="1">
    <location>
        <position position="205"/>
    </location>
</feature>
<dbReference type="PRINTS" id="PR00507">
    <property type="entry name" value="N12N6MTFRASE"/>
</dbReference>
<proteinExistence type="predicted"/>
<dbReference type="Gene3D" id="3.40.50.150">
    <property type="entry name" value="Vaccinia Virus protein VP39"/>
    <property type="match status" value="1"/>
</dbReference>
<organism evidence="1 2">
    <name type="scientific">Mycobacterium scrofulaceum</name>
    <dbReference type="NCBI Taxonomy" id="1783"/>
    <lineage>
        <taxon>Bacteria</taxon>
        <taxon>Bacillati</taxon>
        <taxon>Actinomycetota</taxon>
        <taxon>Actinomycetes</taxon>
        <taxon>Mycobacteriales</taxon>
        <taxon>Mycobacteriaceae</taxon>
        <taxon>Mycobacterium</taxon>
    </lineage>
</organism>
<accession>A0A1X0JUD5</accession>
<name>A0A1X0JUD5_MYCSC</name>
<dbReference type="SUPFAM" id="SSF53335">
    <property type="entry name" value="S-adenosyl-L-methionine-dependent methyltransferases"/>
    <property type="match status" value="1"/>
</dbReference>
<evidence type="ECO:0000313" key="1">
    <source>
        <dbReference type="EMBL" id="ORB66549.1"/>
    </source>
</evidence>
<sequence length="205" mass="21692">MEEFTSPTDFPASLDTLVPSGSKARIRANIAAVQLLRALQDAQRPATPAEQRVLATWSGWGAVPQVFDPRASDLTAERDTLAELLDRDQYRQAEASILNAHYTDPAIAAVVWEALGRAGFSGGKVLEPGCGAGTFIAHAPDEAVMVGVESDATTAAIAALLYPSAQIRHEGFESTHVPENSFAAAVGNVPFGRYAVTDPAHNPAR</sequence>
<protein>
    <submittedName>
        <fullName evidence="1">Uncharacterized protein</fullName>
    </submittedName>
</protein>
<dbReference type="AlphaFoldDB" id="A0A1X0JUD5"/>
<dbReference type="InterPro" id="IPR029063">
    <property type="entry name" value="SAM-dependent_MTases_sf"/>
</dbReference>